<gene>
    <name evidence="1" type="ORF">L6164_011866</name>
</gene>
<dbReference type="Proteomes" id="UP000828941">
    <property type="component" value="Chromosome 5"/>
</dbReference>
<sequence>MSMSLKRLDQALKALKSPRRNKHDIQTWLSASLTFQQTCKDYAEADNPKLLGGFLGRISKKMDYLSALTSNPLALVNRITGMPNGTKPRRQLLGGEEKQKFPKWVSGRERKLLQESTIKANVIVAQDGSGNYKTVSEAIQAASGSRFVIYVKAGVYKEKIHSNKDGISLIGDGKYSTIIVGGASVNGGTSLSGSATFS</sequence>
<organism evidence="1 2">
    <name type="scientific">Bauhinia variegata</name>
    <name type="common">Purple orchid tree</name>
    <name type="synonym">Phanera variegata</name>
    <dbReference type="NCBI Taxonomy" id="167791"/>
    <lineage>
        <taxon>Eukaryota</taxon>
        <taxon>Viridiplantae</taxon>
        <taxon>Streptophyta</taxon>
        <taxon>Embryophyta</taxon>
        <taxon>Tracheophyta</taxon>
        <taxon>Spermatophyta</taxon>
        <taxon>Magnoliopsida</taxon>
        <taxon>eudicotyledons</taxon>
        <taxon>Gunneridae</taxon>
        <taxon>Pentapetalae</taxon>
        <taxon>rosids</taxon>
        <taxon>fabids</taxon>
        <taxon>Fabales</taxon>
        <taxon>Fabaceae</taxon>
        <taxon>Cercidoideae</taxon>
        <taxon>Cercideae</taxon>
        <taxon>Bauhiniinae</taxon>
        <taxon>Bauhinia</taxon>
    </lineage>
</organism>
<accession>A0ACB9P7B2</accession>
<reference evidence="1 2" key="1">
    <citation type="journal article" date="2022" name="DNA Res.">
        <title>Chromosomal-level genome assembly of the orchid tree Bauhinia variegata (Leguminosae; Cercidoideae) supports the allotetraploid origin hypothesis of Bauhinia.</title>
        <authorList>
            <person name="Zhong Y."/>
            <person name="Chen Y."/>
            <person name="Zheng D."/>
            <person name="Pang J."/>
            <person name="Liu Y."/>
            <person name="Luo S."/>
            <person name="Meng S."/>
            <person name="Qian L."/>
            <person name="Wei D."/>
            <person name="Dai S."/>
            <person name="Zhou R."/>
        </authorList>
    </citation>
    <scope>NUCLEOTIDE SEQUENCE [LARGE SCALE GENOMIC DNA]</scope>
    <source>
        <strain evidence="1">BV-YZ2020</strain>
    </source>
</reference>
<evidence type="ECO:0000313" key="1">
    <source>
        <dbReference type="EMBL" id="KAI4344667.1"/>
    </source>
</evidence>
<protein>
    <submittedName>
        <fullName evidence="1">Uncharacterized protein</fullName>
    </submittedName>
</protein>
<evidence type="ECO:0000313" key="2">
    <source>
        <dbReference type="Proteomes" id="UP000828941"/>
    </source>
</evidence>
<proteinExistence type="predicted"/>
<dbReference type="EMBL" id="CM039430">
    <property type="protein sequence ID" value="KAI4344667.1"/>
    <property type="molecule type" value="Genomic_DNA"/>
</dbReference>
<keyword evidence="2" id="KW-1185">Reference proteome</keyword>
<name>A0ACB9P7B2_BAUVA</name>
<comment type="caution">
    <text evidence="1">The sequence shown here is derived from an EMBL/GenBank/DDBJ whole genome shotgun (WGS) entry which is preliminary data.</text>
</comment>